<protein>
    <submittedName>
        <fullName evidence="4">Uncharacterized protein</fullName>
    </submittedName>
</protein>
<dbReference type="InterPro" id="IPR020904">
    <property type="entry name" value="Sc_DH/Rdtase_CS"/>
</dbReference>
<dbReference type="Gene3D" id="3.40.50.720">
    <property type="entry name" value="NAD(P)-binding Rossmann-like Domain"/>
    <property type="match status" value="1"/>
</dbReference>
<sequence length="306" mass="32284">MAIQGTAPTSHGTVPIENGAQAVDLALGAKPSGSIAKSLASKSTLGLFSLRQTGVIVTGGARGLGLCIATSLLEAGSLNVYCLDILPQPVGDEWHMAEKTAREHGGSIEYHQLDITDEQAVQRVVGGLYASSPVPISAFFGAAGIQQMVPSLEYKANDFRRIMEVNVTGTFLTIQAAAREMVQRGIKGSIAITASMSGSIANKGLTCLAYNTSKSALLQMARSAAAEWGPHGIRVNTLSPGYIKTAMTAQLLEQRPDLEEEWLRGSMLCRLSTPDEYRGPVLFLLSPASSFMTGADLVIDGGHTAY</sequence>
<evidence type="ECO:0000256" key="3">
    <source>
        <dbReference type="ARBA" id="ARBA00023002"/>
    </source>
</evidence>
<reference evidence="4 5" key="1">
    <citation type="submission" date="2017-03" db="EMBL/GenBank/DDBJ databases">
        <title>Widespread Adenine N6-methylation of Active Genes in Fungi.</title>
        <authorList>
            <consortium name="DOE Joint Genome Institute"/>
            <person name="Mondo S.J."/>
            <person name="Dannebaum R.O."/>
            <person name="Kuo R.C."/>
            <person name="Louie K.B."/>
            <person name="Bewick A.J."/>
            <person name="Labutti K."/>
            <person name="Haridas S."/>
            <person name="Kuo A."/>
            <person name="Salamov A."/>
            <person name="Ahrendt S.R."/>
            <person name="Lau R."/>
            <person name="Bowen B.P."/>
            <person name="Lipzen A."/>
            <person name="Sullivan W."/>
            <person name="Andreopoulos W.B."/>
            <person name="Clum A."/>
            <person name="Lindquist E."/>
            <person name="Daum C."/>
            <person name="Northen T.R."/>
            <person name="Ramamoorthy G."/>
            <person name="Schmitz R.J."/>
            <person name="Gryganskyi A."/>
            <person name="Culley D."/>
            <person name="Magnuson J."/>
            <person name="James T.Y."/>
            <person name="O'Malley M.A."/>
            <person name="Stajich J.E."/>
            <person name="Spatafora J.W."/>
            <person name="Visel A."/>
            <person name="Grigoriev I.V."/>
        </authorList>
    </citation>
    <scope>NUCLEOTIDE SEQUENCE [LARGE SCALE GENOMIC DNA]</scope>
    <source>
        <strain evidence="4 5">NRRL Y-17943</strain>
    </source>
</reference>
<evidence type="ECO:0000256" key="1">
    <source>
        <dbReference type="ARBA" id="ARBA00006484"/>
    </source>
</evidence>
<dbReference type="SUPFAM" id="SSF51735">
    <property type="entry name" value="NAD(P)-binding Rossmann-fold domains"/>
    <property type="match status" value="1"/>
</dbReference>
<dbReference type="InParanoid" id="A0A1Y1UC60"/>
<dbReference type="EMBL" id="NBSH01000010">
    <property type="protein sequence ID" value="ORX35623.1"/>
    <property type="molecule type" value="Genomic_DNA"/>
</dbReference>
<name>A0A1Y1UC60_9TREE</name>
<dbReference type="OrthoDB" id="1669814at2759"/>
<dbReference type="PANTHER" id="PTHR43008">
    <property type="entry name" value="BENZIL REDUCTASE"/>
    <property type="match status" value="1"/>
</dbReference>
<dbReference type="GeneID" id="33558188"/>
<dbReference type="GO" id="GO:0050664">
    <property type="term" value="F:oxidoreductase activity, acting on NAD(P)H, oxygen as acceptor"/>
    <property type="evidence" value="ECO:0007669"/>
    <property type="project" value="TreeGrafter"/>
</dbReference>
<gene>
    <name evidence="4" type="ORF">BD324DRAFT_630877</name>
</gene>
<dbReference type="Pfam" id="PF13561">
    <property type="entry name" value="adh_short_C2"/>
    <property type="match status" value="1"/>
</dbReference>
<dbReference type="RefSeq" id="XP_021869787.1">
    <property type="nucleotide sequence ID" value="XM_022016379.1"/>
</dbReference>
<dbReference type="InterPro" id="IPR036291">
    <property type="entry name" value="NAD(P)-bd_dom_sf"/>
</dbReference>
<evidence type="ECO:0000313" key="4">
    <source>
        <dbReference type="EMBL" id="ORX35623.1"/>
    </source>
</evidence>
<dbReference type="PANTHER" id="PTHR43008:SF4">
    <property type="entry name" value="CHAIN DEHYDROGENASE, PUTATIVE (AFU_ORTHOLOGUE AFUA_4G08710)-RELATED"/>
    <property type="match status" value="1"/>
</dbReference>
<dbReference type="InterPro" id="IPR002347">
    <property type="entry name" value="SDR_fam"/>
</dbReference>
<keyword evidence="3" id="KW-0560">Oxidoreductase</keyword>
<evidence type="ECO:0000313" key="5">
    <source>
        <dbReference type="Proteomes" id="UP000193218"/>
    </source>
</evidence>
<dbReference type="GO" id="GO:0016616">
    <property type="term" value="F:oxidoreductase activity, acting on the CH-OH group of donors, NAD or NADP as acceptor"/>
    <property type="evidence" value="ECO:0007669"/>
    <property type="project" value="UniProtKB-ARBA"/>
</dbReference>
<accession>A0A1Y1UC60</accession>
<keyword evidence="5" id="KW-1185">Reference proteome</keyword>
<comment type="caution">
    <text evidence="4">The sequence shown here is derived from an EMBL/GenBank/DDBJ whole genome shotgun (WGS) entry which is preliminary data.</text>
</comment>
<dbReference type="PROSITE" id="PS00061">
    <property type="entry name" value="ADH_SHORT"/>
    <property type="match status" value="1"/>
</dbReference>
<dbReference type="STRING" id="4999.A0A1Y1UC60"/>
<dbReference type="Proteomes" id="UP000193218">
    <property type="component" value="Unassembled WGS sequence"/>
</dbReference>
<evidence type="ECO:0000256" key="2">
    <source>
        <dbReference type="ARBA" id="ARBA00022857"/>
    </source>
</evidence>
<keyword evidence="2" id="KW-0521">NADP</keyword>
<comment type="similarity">
    <text evidence="1">Belongs to the short-chain dehydrogenases/reductases (SDR) family.</text>
</comment>
<dbReference type="AlphaFoldDB" id="A0A1Y1UC60"/>
<organism evidence="4 5">
    <name type="scientific">Kockovaella imperatae</name>
    <dbReference type="NCBI Taxonomy" id="4999"/>
    <lineage>
        <taxon>Eukaryota</taxon>
        <taxon>Fungi</taxon>
        <taxon>Dikarya</taxon>
        <taxon>Basidiomycota</taxon>
        <taxon>Agaricomycotina</taxon>
        <taxon>Tremellomycetes</taxon>
        <taxon>Tremellales</taxon>
        <taxon>Cuniculitremaceae</taxon>
        <taxon>Kockovaella</taxon>
    </lineage>
</organism>
<dbReference type="FunFam" id="3.40.50.720:FF:000245">
    <property type="entry name" value="Short chain dehydrogenase, putative"/>
    <property type="match status" value="1"/>
</dbReference>
<proteinExistence type="inferred from homology"/>
<dbReference type="PRINTS" id="PR00081">
    <property type="entry name" value="GDHRDH"/>
</dbReference>